<feature type="transmembrane region" description="Helical" evidence="1">
    <location>
        <begin position="29"/>
        <end position="53"/>
    </location>
</feature>
<sequence length="117" mass="11781">MLAVGCVPPLLALVLLIDAALLRSSLPGAAVVSPVLALLTLGAMVVGLRATALEAPYRLSAREGFLRSVADPRGALLLAGAVLLSAVLAWSIPLLTPLLPGPLAFAATVVELRSPAG</sequence>
<gene>
    <name evidence="2" type="ORF">ACEG43_36140</name>
</gene>
<dbReference type="Proteomes" id="UP001571476">
    <property type="component" value="Unassembled WGS sequence"/>
</dbReference>
<evidence type="ECO:0000313" key="2">
    <source>
        <dbReference type="EMBL" id="MFA3841563.1"/>
    </source>
</evidence>
<proteinExistence type="predicted"/>
<accession>A0ABV4STI0</accession>
<name>A0ABV4STI0_9ACTN</name>
<protein>
    <submittedName>
        <fullName evidence="2">Uncharacterized protein</fullName>
    </submittedName>
</protein>
<feature type="transmembrane region" description="Helical" evidence="1">
    <location>
        <begin position="74"/>
        <end position="92"/>
    </location>
</feature>
<keyword evidence="1" id="KW-0472">Membrane</keyword>
<keyword evidence="3" id="KW-1185">Reference proteome</keyword>
<organism evidence="2 3">
    <name type="scientific">Streptomyces aureus</name>
    <dbReference type="NCBI Taxonomy" id="193461"/>
    <lineage>
        <taxon>Bacteria</taxon>
        <taxon>Bacillati</taxon>
        <taxon>Actinomycetota</taxon>
        <taxon>Actinomycetes</taxon>
        <taxon>Kitasatosporales</taxon>
        <taxon>Streptomycetaceae</taxon>
        <taxon>Streptomyces</taxon>
    </lineage>
</organism>
<dbReference type="RefSeq" id="WP_372565747.1">
    <property type="nucleotide sequence ID" value="NZ_JBGOSP010000026.1"/>
</dbReference>
<evidence type="ECO:0000256" key="1">
    <source>
        <dbReference type="SAM" id="Phobius"/>
    </source>
</evidence>
<evidence type="ECO:0000313" key="3">
    <source>
        <dbReference type="Proteomes" id="UP001571476"/>
    </source>
</evidence>
<reference evidence="2 3" key="1">
    <citation type="submission" date="2024-08" db="EMBL/GenBank/DDBJ databases">
        <title>Genome sequence of Streptomyces aureus CACIA-1.46HGO.</title>
        <authorList>
            <person name="Evangelista-Martinez Z."/>
        </authorList>
    </citation>
    <scope>NUCLEOTIDE SEQUENCE [LARGE SCALE GENOMIC DNA]</scope>
    <source>
        <strain evidence="2 3">CACIA-1.46HGO</strain>
    </source>
</reference>
<keyword evidence="1" id="KW-0812">Transmembrane</keyword>
<keyword evidence="1" id="KW-1133">Transmembrane helix</keyword>
<dbReference type="EMBL" id="JBGOSP010000026">
    <property type="protein sequence ID" value="MFA3841563.1"/>
    <property type="molecule type" value="Genomic_DNA"/>
</dbReference>
<comment type="caution">
    <text evidence="2">The sequence shown here is derived from an EMBL/GenBank/DDBJ whole genome shotgun (WGS) entry which is preliminary data.</text>
</comment>